<dbReference type="AlphaFoldDB" id="X1MPK3"/>
<organism evidence="1">
    <name type="scientific">marine sediment metagenome</name>
    <dbReference type="NCBI Taxonomy" id="412755"/>
    <lineage>
        <taxon>unclassified sequences</taxon>
        <taxon>metagenomes</taxon>
        <taxon>ecological metagenomes</taxon>
    </lineage>
</organism>
<name>X1MPK3_9ZZZZ</name>
<accession>X1MPK3</accession>
<comment type="caution">
    <text evidence="1">The sequence shown here is derived from an EMBL/GenBank/DDBJ whole genome shotgun (WGS) entry which is preliminary data.</text>
</comment>
<evidence type="ECO:0000313" key="1">
    <source>
        <dbReference type="EMBL" id="GAI33567.1"/>
    </source>
</evidence>
<gene>
    <name evidence="1" type="ORF">S06H3_49169</name>
</gene>
<protein>
    <submittedName>
        <fullName evidence="1">Uncharacterized protein</fullName>
    </submittedName>
</protein>
<dbReference type="EMBL" id="BARV01031030">
    <property type="protein sequence ID" value="GAI33567.1"/>
    <property type="molecule type" value="Genomic_DNA"/>
</dbReference>
<sequence>MAKRAARSRSFYNNGKETTMIIGGGHEYTYYRQKGRWPK</sequence>
<reference evidence="1" key="1">
    <citation type="journal article" date="2014" name="Front. Microbiol.">
        <title>High frequency of phylogenetically diverse reductive dehalogenase-homologous genes in deep subseafloor sedimentary metagenomes.</title>
        <authorList>
            <person name="Kawai M."/>
            <person name="Futagami T."/>
            <person name="Toyoda A."/>
            <person name="Takaki Y."/>
            <person name="Nishi S."/>
            <person name="Hori S."/>
            <person name="Arai W."/>
            <person name="Tsubouchi T."/>
            <person name="Morono Y."/>
            <person name="Uchiyama I."/>
            <person name="Ito T."/>
            <person name="Fujiyama A."/>
            <person name="Inagaki F."/>
            <person name="Takami H."/>
        </authorList>
    </citation>
    <scope>NUCLEOTIDE SEQUENCE</scope>
    <source>
        <strain evidence="1">Expedition CK06-06</strain>
    </source>
</reference>
<proteinExistence type="predicted"/>